<evidence type="ECO:0000313" key="1">
    <source>
        <dbReference type="EMBL" id="TIC85234.1"/>
    </source>
</evidence>
<accession>A0A4T0V146</accession>
<dbReference type="AlphaFoldDB" id="A0A4T0V146"/>
<proteinExistence type="predicted"/>
<protein>
    <submittedName>
        <fullName evidence="1">Uncharacterized protein</fullName>
    </submittedName>
</protein>
<dbReference type="Proteomes" id="UP000308891">
    <property type="component" value="Unassembled WGS sequence"/>
</dbReference>
<name>A0A4T0V146_9NEIS</name>
<keyword evidence="2" id="KW-1185">Reference proteome</keyword>
<dbReference type="EMBL" id="STGJ01000003">
    <property type="protein sequence ID" value="TIC85234.1"/>
    <property type="molecule type" value="Genomic_DNA"/>
</dbReference>
<reference evidence="1 2" key="1">
    <citation type="submission" date="2019-04" db="EMBL/GenBank/DDBJ databases">
        <title>Crenobacter sp. nov.</title>
        <authorList>
            <person name="Shi S."/>
        </authorList>
    </citation>
    <scope>NUCLEOTIDE SEQUENCE [LARGE SCALE GENOMIC DNA]</scope>
    <source>
        <strain evidence="1 2">GY 70310</strain>
    </source>
</reference>
<sequence length="77" mass="8487">MSDNPAGKCRFFDNTRFMKNRFRCVICCCNEQSLIVVKFIKHGISLVNASEMPRMADPACREGAGSAAGEFAGMMFA</sequence>
<comment type="caution">
    <text evidence="1">The sequence shown here is derived from an EMBL/GenBank/DDBJ whole genome shotgun (WGS) entry which is preliminary data.</text>
</comment>
<organism evidence="1 2">
    <name type="scientific">Crenobacter intestini</name>
    <dbReference type="NCBI Taxonomy" id="2563443"/>
    <lineage>
        <taxon>Bacteria</taxon>
        <taxon>Pseudomonadati</taxon>
        <taxon>Pseudomonadota</taxon>
        <taxon>Betaproteobacteria</taxon>
        <taxon>Neisseriales</taxon>
        <taxon>Neisseriaceae</taxon>
        <taxon>Crenobacter</taxon>
    </lineage>
</organism>
<evidence type="ECO:0000313" key="2">
    <source>
        <dbReference type="Proteomes" id="UP000308891"/>
    </source>
</evidence>
<gene>
    <name evidence="1" type="ORF">E5K04_04350</name>
</gene>
<dbReference type="RefSeq" id="WP_136551682.1">
    <property type="nucleotide sequence ID" value="NZ_STGJ01000003.1"/>
</dbReference>